<feature type="region of interest" description="Disordered" evidence="1">
    <location>
        <begin position="1"/>
        <end position="40"/>
    </location>
</feature>
<proteinExistence type="predicted"/>
<dbReference type="VEuPathDB" id="FungiDB:AJ78_00487"/>
<name>A0A1J9QUH3_9EURO</name>
<gene>
    <name evidence="2" type="ORF">AJ78_00487</name>
</gene>
<dbReference type="OrthoDB" id="5305386at2759"/>
<reference evidence="2 3" key="1">
    <citation type="submission" date="2015-07" db="EMBL/GenBank/DDBJ databases">
        <title>Emmonsia species relationships and genome sequence.</title>
        <authorList>
            <consortium name="The Broad Institute Genomics Platform"/>
            <person name="Cuomo C.A."/>
            <person name="Munoz J.F."/>
            <person name="Imamovic A."/>
            <person name="Priest M.E."/>
            <person name="Young S."/>
            <person name="Clay O.K."/>
            <person name="McEwen J.G."/>
        </authorList>
    </citation>
    <scope>NUCLEOTIDE SEQUENCE [LARGE SCALE GENOMIC DNA]</scope>
    <source>
        <strain evidence="2 3">UAMH 9510</strain>
    </source>
</reference>
<keyword evidence="3" id="KW-1185">Reference proteome</keyword>
<comment type="caution">
    <text evidence="2">The sequence shown here is derived from an EMBL/GenBank/DDBJ whole genome shotgun (WGS) entry which is preliminary data.</text>
</comment>
<dbReference type="EMBL" id="LGRN01000008">
    <property type="protein sequence ID" value="OJD19516.1"/>
    <property type="molecule type" value="Genomic_DNA"/>
</dbReference>
<evidence type="ECO:0000256" key="1">
    <source>
        <dbReference type="SAM" id="MobiDB-lite"/>
    </source>
</evidence>
<protein>
    <submittedName>
        <fullName evidence="2">Uncharacterized protein</fullName>
    </submittedName>
</protein>
<organism evidence="2 3">
    <name type="scientific">Emergomyces pasteurianus Ep9510</name>
    <dbReference type="NCBI Taxonomy" id="1447872"/>
    <lineage>
        <taxon>Eukaryota</taxon>
        <taxon>Fungi</taxon>
        <taxon>Dikarya</taxon>
        <taxon>Ascomycota</taxon>
        <taxon>Pezizomycotina</taxon>
        <taxon>Eurotiomycetes</taxon>
        <taxon>Eurotiomycetidae</taxon>
        <taxon>Onygenales</taxon>
        <taxon>Ajellomycetaceae</taxon>
        <taxon>Emergomyces</taxon>
    </lineage>
</organism>
<dbReference type="AlphaFoldDB" id="A0A1J9QUH3"/>
<evidence type="ECO:0000313" key="3">
    <source>
        <dbReference type="Proteomes" id="UP000182235"/>
    </source>
</evidence>
<dbReference type="Proteomes" id="UP000182235">
    <property type="component" value="Unassembled WGS sequence"/>
</dbReference>
<sequence length="520" mass="58104">MADSTVLTVKRTRRKRPSFSPQKPQKDPLARAYSESPTKTPCEDFGISSVYHSDLSSLEFNEFSLLNLDDPCLSVGNPWYDPLFEYLRKHFGMEDMWVLPPFLVLRGPEPPDPADRPFTIAGCIAVWLSLDEPLSPFIPSLSGGNIDEEVNVEEHLANEFSLLKMPKPESLFALLKYFPGAIAISLIYDVIIVEFDEVNDDTWCEKVETLPCLFKHIPHRLSYSNGPLVNAELKRLKAPKPATLKNLVVDDSDYVSTTGGFNPGAMLCSDQDDAISAGVLVEKNSECRLTVAMHCWDKELKENPDKLGNPSFFTVCQADIKVGYVSERIGTTDIGLAKLHENVFFYNRFLDIDAVGKVLVPSSQISISDQFLIDSFATGRQHLWSAGVRVLGKERGDDFLRDRKDGGPPDGKYVVTHQGIYATNDAEILGTPKLRPGMCGSAIVRLKRAKEQSSCLEDGEICGIMHWADLAMKYSTEARYFCFAEPVDSLIDDGWKCVSVPEKRESKSTEDNPPAKRQRF</sequence>
<accession>A0A1J9QUH3</accession>
<evidence type="ECO:0000313" key="2">
    <source>
        <dbReference type="EMBL" id="OJD19516.1"/>
    </source>
</evidence>